<dbReference type="GO" id="GO:0009244">
    <property type="term" value="P:lipopolysaccharide core region biosynthetic process"/>
    <property type="evidence" value="ECO:0007669"/>
    <property type="project" value="TreeGrafter"/>
</dbReference>
<dbReference type="GO" id="GO:0005829">
    <property type="term" value="C:cytosol"/>
    <property type="evidence" value="ECO:0007669"/>
    <property type="project" value="TreeGrafter"/>
</dbReference>
<dbReference type="OrthoDB" id="9797795at2"/>
<dbReference type="Proteomes" id="UP000064007">
    <property type="component" value="Chromosome 1"/>
</dbReference>
<evidence type="ECO:0000256" key="1">
    <source>
        <dbReference type="ARBA" id="ARBA00022676"/>
    </source>
</evidence>
<dbReference type="SUPFAM" id="SSF53756">
    <property type="entry name" value="UDP-Glycosyltransferase/glycogen phosphorylase"/>
    <property type="match status" value="1"/>
</dbReference>
<dbReference type="Gene3D" id="3.40.50.2000">
    <property type="entry name" value="Glycogen Phosphorylase B"/>
    <property type="match status" value="2"/>
</dbReference>
<accession>A0A0D6EVX7</accession>
<dbReference type="Pfam" id="PF01075">
    <property type="entry name" value="Glyco_transf_9"/>
    <property type="match status" value="1"/>
</dbReference>
<sequence length="347" mass="39517">MRNIDFIKQPWLKLERFILHLCYLAIRKNVKSKAYPKHVAKILIIRRNRLGDSINVLPIIEAIKKNYPSIKISVLANQYNAEIFNYSTYIDQVYCINEKWGLGRITLYLNPVIRKLRRENFDLVIGLGGFASMLSQISFCIKGKYSVGPKSFEGNFNDLLFDFTVKKIQGKNNLHIDEMANIVKGAKLKLPKKLPFPKLNVSITKKKNWLAICPDVNRKESRYSIENYKKIIEYVISNQITSKVLLFLGSPNSPYMALTQYGAEFQTTNNLKEFIKKIAECRIALTAAGGSSHIASSLGISVVVISGIKNQSFWRPYGKNIKVFENDININLIYPADIGKALKILTS</sequence>
<dbReference type="CDD" id="cd03789">
    <property type="entry name" value="GT9_LPS_heptosyltransferase"/>
    <property type="match status" value="1"/>
</dbReference>
<dbReference type="GO" id="GO:0008713">
    <property type="term" value="F:ADP-heptose-lipopolysaccharide heptosyltransferase activity"/>
    <property type="evidence" value="ECO:0007669"/>
    <property type="project" value="TreeGrafter"/>
</dbReference>
<keyword evidence="1" id="KW-0328">Glycosyltransferase</keyword>
<evidence type="ECO:0000313" key="4">
    <source>
        <dbReference type="Proteomes" id="UP000064007"/>
    </source>
</evidence>
<dbReference type="AlphaFoldDB" id="A0A0D6EVX7"/>
<organism evidence="3 4">
    <name type="scientific">Candidatus Methylopumilus planktonicus</name>
    <dbReference type="NCBI Taxonomy" id="1581557"/>
    <lineage>
        <taxon>Bacteria</taxon>
        <taxon>Pseudomonadati</taxon>
        <taxon>Pseudomonadota</taxon>
        <taxon>Betaproteobacteria</taxon>
        <taxon>Nitrosomonadales</taxon>
        <taxon>Methylophilaceae</taxon>
        <taxon>Candidatus Methylopumilus</taxon>
    </lineage>
</organism>
<proteinExistence type="predicted"/>
<gene>
    <name evidence="3" type="ORF">BN1208_0966</name>
</gene>
<reference evidence="4" key="1">
    <citation type="submission" date="2014-12" db="EMBL/GenBank/DDBJ databases">
        <authorList>
            <person name="Salcher M.M."/>
        </authorList>
    </citation>
    <scope>NUCLEOTIDE SEQUENCE [LARGE SCALE GENOMIC DNA]</scope>
    <source>
        <strain evidence="4">MMS-10A-171</strain>
    </source>
</reference>
<protein>
    <recommendedName>
        <fullName evidence="5">Glycosyltransferase family 9 protein</fullName>
    </recommendedName>
</protein>
<evidence type="ECO:0008006" key="5">
    <source>
        <dbReference type="Google" id="ProtNLM"/>
    </source>
</evidence>
<evidence type="ECO:0000313" key="3">
    <source>
        <dbReference type="EMBL" id="CEZ19850.1"/>
    </source>
</evidence>
<dbReference type="RefSeq" id="WP_046488392.1">
    <property type="nucleotide sequence ID" value="NZ_LN827929.1"/>
</dbReference>
<dbReference type="STRING" id="1581557.BN1208_0966"/>
<evidence type="ECO:0000256" key="2">
    <source>
        <dbReference type="ARBA" id="ARBA00022679"/>
    </source>
</evidence>
<keyword evidence="4" id="KW-1185">Reference proteome</keyword>
<dbReference type="HOGENOM" id="CLU_038371_3_1_4"/>
<dbReference type="KEGG" id="mbat:BN1208_0966"/>
<keyword evidence="2" id="KW-0808">Transferase</keyword>
<dbReference type="InterPro" id="IPR002201">
    <property type="entry name" value="Glyco_trans_9"/>
</dbReference>
<dbReference type="EMBL" id="LN827929">
    <property type="protein sequence ID" value="CEZ19850.1"/>
    <property type="molecule type" value="Genomic_DNA"/>
</dbReference>
<dbReference type="InterPro" id="IPR051199">
    <property type="entry name" value="LPS_LOS_Heptosyltrfase"/>
</dbReference>
<dbReference type="PANTHER" id="PTHR30160">
    <property type="entry name" value="TETRAACYLDISACCHARIDE 4'-KINASE-RELATED"/>
    <property type="match status" value="1"/>
</dbReference>
<name>A0A0D6EVX7_9PROT</name>